<proteinExistence type="predicted"/>
<feature type="region of interest" description="Disordered" evidence="1">
    <location>
        <begin position="278"/>
        <end position="451"/>
    </location>
</feature>
<feature type="compositionally biased region" description="Low complexity" evidence="1">
    <location>
        <begin position="330"/>
        <end position="339"/>
    </location>
</feature>
<feature type="compositionally biased region" description="Low complexity" evidence="1">
    <location>
        <begin position="305"/>
        <end position="324"/>
    </location>
</feature>
<accession>K0R2Q9</accession>
<keyword evidence="4" id="KW-1185">Reference proteome</keyword>
<name>K0R2Q9_THAOC</name>
<organism evidence="3 4">
    <name type="scientific">Thalassiosira oceanica</name>
    <name type="common">Marine diatom</name>
    <dbReference type="NCBI Taxonomy" id="159749"/>
    <lineage>
        <taxon>Eukaryota</taxon>
        <taxon>Sar</taxon>
        <taxon>Stramenopiles</taxon>
        <taxon>Ochrophyta</taxon>
        <taxon>Bacillariophyta</taxon>
        <taxon>Coscinodiscophyceae</taxon>
        <taxon>Thalassiosirophycidae</taxon>
        <taxon>Thalassiosirales</taxon>
        <taxon>Thalassiosiraceae</taxon>
        <taxon>Thalassiosira</taxon>
    </lineage>
</organism>
<gene>
    <name evidence="3" type="ORF">THAOC_35869</name>
</gene>
<evidence type="ECO:0000256" key="2">
    <source>
        <dbReference type="SAM" id="SignalP"/>
    </source>
</evidence>
<feature type="compositionally biased region" description="Basic residues" evidence="1">
    <location>
        <begin position="401"/>
        <end position="430"/>
    </location>
</feature>
<dbReference type="Proteomes" id="UP000266841">
    <property type="component" value="Unassembled WGS sequence"/>
</dbReference>
<dbReference type="OrthoDB" id="10666478at2759"/>
<feature type="signal peptide" evidence="2">
    <location>
        <begin position="1"/>
        <end position="22"/>
    </location>
</feature>
<keyword evidence="2" id="KW-0732">Signal</keyword>
<dbReference type="OMA" id="DICACQP"/>
<dbReference type="eggNOG" id="ENOG502QYW3">
    <property type="taxonomic scope" value="Eukaryota"/>
</dbReference>
<evidence type="ECO:0000313" key="4">
    <source>
        <dbReference type="Proteomes" id="UP000266841"/>
    </source>
</evidence>
<feature type="chain" id="PRO_5003835958" evidence="2">
    <location>
        <begin position="23"/>
        <end position="477"/>
    </location>
</feature>
<reference evidence="3 4" key="1">
    <citation type="journal article" date="2012" name="Genome Biol.">
        <title>Genome and low-iron response of an oceanic diatom adapted to chronic iron limitation.</title>
        <authorList>
            <person name="Lommer M."/>
            <person name="Specht M."/>
            <person name="Roy A.S."/>
            <person name="Kraemer L."/>
            <person name="Andreson R."/>
            <person name="Gutowska M.A."/>
            <person name="Wolf J."/>
            <person name="Bergner S.V."/>
            <person name="Schilhabel M.B."/>
            <person name="Klostermeier U.C."/>
            <person name="Beiko R.G."/>
            <person name="Rosenstiel P."/>
            <person name="Hippler M."/>
            <person name="Laroche J."/>
        </authorList>
    </citation>
    <scope>NUCLEOTIDE SEQUENCE [LARGE SCALE GENOMIC DNA]</scope>
    <source>
        <strain evidence="3 4">CCMP1005</strain>
    </source>
</reference>
<dbReference type="EMBL" id="AGNL01048459">
    <property type="protein sequence ID" value="EJK45514.1"/>
    <property type="molecule type" value="Genomic_DNA"/>
</dbReference>
<protein>
    <submittedName>
        <fullName evidence="3">Uncharacterized protein</fullName>
    </submittedName>
</protein>
<evidence type="ECO:0000256" key="1">
    <source>
        <dbReference type="SAM" id="MobiDB-lite"/>
    </source>
</evidence>
<comment type="caution">
    <text evidence="3">The sequence shown here is derived from an EMBL/GenBank/DDBJ whole genome shotgun (WGS) entry which is preliminary data.</text>
</comment>
<dbReference type="AlphaFoldDB" id="K0R2Q9"/>
<feature type="compositionally biased region" description="Basic residues" evidence="1">
    <location>
        <begin position="379"/>
        <end position="392"/>
    </location>
</feature>
<sequence length="477" mass="51380">MTNSILATLLILATSLREGTNAQTSCSCAPRSFDVTLDLSNTCDDNTISSNVGISQTDCTIESGDDFAFLAKADGSSSVDDIIATVPWIKDIKRAAKIQARAKIEAKQNKKRPPQRNLQGDSVPVIITSVQFIEIDAAGELLSNSQACNVNSCIDGSTFSISSVTSQLEPGVPIEDQPGRVPETAVLFMIGLNDQNEEVRGRFVWRYTNSCAQDATTIEDGDLIGFPVFDNVENQVAEFCPTNEQTPSPTPGLETPIPTTNPTLDPVTPAPTIDDNETILPSFSPTGRSEPETASPTASPTANSFTPFPTPTGDVGTPTTEQPITPFPTFPTDSTSSPTVESGPVVTKRPTRRPTGMSLPENAYLEQFHFVNRPIGKSGKTKGAKHMGKGKGGKGQEQLGHHKPPRPQHRPTHTKSSKKFHGWRPTHHRPQASWMGKSGKGHAWWRPPPSNIVWWGHAKAGKRTRAFSDEGGVPTGV</sequence>
<feature type="compositionally biased region" description="Polar residues" evidence="1">
    <location>
        <begin position="279"/>
        <end position="304"/>
    </location>
</feature>
<evidence type="ECO:0000313" key="3">
    <source>
        <dbReference type="EMBL" id="EJK45514.1"/>
    </source>
</evidence>